<dbReference type="GO" id="GO:0030272">
    <property type="term" value="F:5-formyltetrahydrofolate cyclo-ligase activity"/>
    <property type="evidence" value="ECO:0007669"/>
    <property type="project" value="UniProtKB-EC"/>
</dbReference>
<comment type="similarity">
    <text evidence="1 4">Belongs to the 5-formyltetrahydrofolate cyclo-ligase family.</text>
</comment>
<dbReference type="PANTHER" id="PTHR23407">
    <property type="entry name" value="ATPASE INHIBITOR/5-FORMYLTETRAHYDROFOLATE CYCLO-LIGASE"/>
    <property type="match status" value="1"/>
</dbReference>
<keyword evidence="6" id="KW-1185">Reference proteome</keyword>
<dbReference type="EC" id="6.3.3.2" evidence="4"/>
<evidence type="ECO:0000256" key="1">
    <source>
        <dbReference type="ARBA" id="ARBA00010638"/>
    </source>
</evidence>
<comment type="cofactor">
    <cofactor evidence="4">
        <name>Mg(2+)</name>
        <dbReference type="ChEBI" id="CHEBI:18420"/>
    </cofactor>
</comment>
<keyword evidence="2 4" id="KW-0547">Nucleotide-binding</keyword>
<evidence type="ECO:0000313" key="5">
    <source>
        <dbReference type="EMBL" id="PTM46886.1"/>
    </source>
</evidence>
<dbReference type="NCBIfam" id="TIGR02727">
    <property type="entry name" value="MTHFS_bact"/>
    <property type="match status" value="1"/>
</dbReference>
<dbReference type="PANTHER" id="PTHR23407:SF1">
    <property type="entry name" value="5-FORMYLTETRAHYDROFOLATE CYCLO-LIGASE"/>
    <property type="match status" value="1"/>
</dbReference>
<keyword evidence="5" id="KW-0436">Ligase</keyword>
<dbReference type="Proteomes" id="UP000240996">
    <property type="component" value="Unassembled WGS sequence"/>
</dbReference>
<dbReference type="SUPFAM" id="SSF100950">
    <property type="entry name" value="NagB/RpiA/CoA transferase-like"/>
    <property type="match status" value="1"/>
</dbReference>
<dbReference type="GO" id="GO:0005524">
    <property type="term" value="F:ATP binding"/>
    <property type="evidence" value="ECO:0007669"/>
    <property type="project" value="UniProtKB-KW"/>
</dbReference>
<evidence type="ECO:0000256" key="4">
    <source>
        <dbReference type="RuleBase" id="RU361279"/>
    </source>
</evidence>
<comment type="caution">
    <text evidence="5">The sequence shown here is derived from an EMBL/GenBank/DDBJ whole genome shotgun (WGS) entry which is preliminary data.</text>
</comment>
<evidence type="ECO:0000313" key="6">
    <source>
        <dbReference type="Proteomes" id="UP000240996"/>
    </source>
</evidence>
<protein>
    <recommendedName>
        <fullName evidence="4">5-formyltetrahydrofolate cyclo-ligase</fullName>
        <ecNumber evidence="4">6.3.3.2</ecNumber>
    </recommendedName>
</protein>
<dbReference type="AlphaFoldDB" id="A0A2T4YSV6"/>
<dbReference type="InterPro" id="IPR002698">
    <property type="entry name" value="FTHF_cligase"/>
</dbReference>
<dbReference type="RefSeq" id="WP_107929745.1">
    <property type="nucleotide sequence ID" value="NZ_PZZN01000001.1"/>
</dbReference>
<evidence type="ECO:0000256" key="2">
    <source>
        <dbReference type="ARBA" id="ARBA00022741"/>
    </source>
</evidence>
<dbReference type="InterPro" id="IPR024185">
    <property type="entry name" value="FTHF_cligase-like_sf"/>
</dbReference>
<comment type="catalytic activity">
    <reaction evidence="4">
        <text>(6S)-5-formyl-5,6,7,8-tetrahydrofolate + ATP = (6R)-5,10-methenyltetrahydrofolate + ADP + phosphate</text>
        <dbReference type="Rhea" id="RHEA:10488"/>
        <dbReference type="ChEBI" id="CHEBI:30616"/>
        <dbReference type="ChEBI" id="CHEBI:43474"/>
        <dbReference type="ChEBI" id="CHEBI:57455"/>
        <dbReference type="ChEBI" id="CHEBI:57457"/>
        <dbReference type="ChEBI" id="CHEBI:456216"/>
        <dbReference type="EC" id="6.3.3.2"/>
    </reaction>
</comment>
<dbReference type="Pfam" id="PF01812">
    <property type="entry name" value="5-FTHF_cyc-lig"/>
    <property type="match status" value="1"/>
</dbReference>
<keyword evidence="3 4" id="KW-0067">ATP-binding</keyword>
<dbReference type="Gene3D" id="3.40.50.10420">
    <property type="entry name" value="NagB/RpiA/CoA transferase-like"/>
    <property type="match status" value="1"/>
</dbReference>
<gene>
    <name evidence="5" type="ORF">C8J24_0263</name>
</gene>
<keyword evidence="4" id="KW-0479">Metal-binding</keyword>
<dbReference type="InterPro" id="IPR037171">
    <property type="entry name" value="NagB/RpiA_transferase-like"/>
</dbReference>
<dbReference type="GO" id="GO:0009396">
    <property type="term" value="P:folic acid-containing compound biosynthetic process"/>
    <property type="evidence" value="ECO:0007669"/>
    <property type="project" value="TreeGrafter"/>
</dbReference>
<accession>A0A2T4YSV6</accession>
<dbReference type="GO" id="GO:0035999">
    <property type="term" value="P:tetrahydrofolate interconversion"/>
    <property type="evidence" value="ECO:0007669"/>
    <property type="project" value="TreeGrafter"/>
</dbReference>
<dbReference type="EMBL" id="PZZN01000001">
    <property type="protein sequence ID" value="PTM46886.1"/>
    <property type="molecule type" value="Genomic_DNA"/>
</dbReference>
<dbReference type="GO" id="GO:0046872">
    <property type="term" value="F:metal ion binding"/>
    <property type="evidence" value="ECO:0007669"/>
    <property type="project" value="UniProtKB-KW"/>
</dbReference>
<keyword evidence="4" id="KW-0460">Magnesium</keyword>
<evidence type="ECO:0000256" key="3">
    <source>
        <dbReference type="ARBA" id="ARBA00022840"/>
    </source>
</evidence>
<reference evidence="5 6" key="1">
    <citation type="submission" date="2018-04" db="EMBL/GenBank/DDBJ databases">
        <title>Genomic Encyclopedia of Type Strains, Phase III (KMG-III): the genomes of soil and plant-associated and newly described type strains.</title>
        <authorList>
            <person name="Whitman W."/>
        </authorList>
    </citation>
    <scope>NUCLEOTIDE SEQUENCE [LARGE SCALE GENOMIC DNA]</scope>
    <source>
        <strain evidence="5 6">NW12</strain>
    </source>
</reference>
<name>A0A2T4YSV6_9SPHN</name>
<proteinExistence type="inferred from homology"/>
<sequence>MSDKAALRTALRAARAAAAPVEIRVPDAFRARLSSGLTVASYVPMAGEADPSPFARAAIEAGCVIALPHVVRRDQPMRFLAWETEAALIAGPFGLHQPPADAAALAPDIILTPLVGFDRHGNRIGQGAGYYDRAFLAHPDAWRIGIALAIQEVDALTPDAWDVPLHAIATDKDWITP</sequence>
<organism evidence="5 6">
    <name type="scientific">Sphingomonas aerolata</name>
    <dbReference type="NCBI Taxonomy" id="185951"/>
    <lineage>
        <taxon>Bacteria</taxon>
        <taxon>Pseudomonadati</taxon>
        <taxon>Pseudomonadota</taxon>
        <taxon>Alphaproteobacteria</taxon>
        <taxon>Sphingomonadales</taxon>
        <taxon>Sphingomonadaceae</taxon>
        <taxon>Sphingomonas</taxon>
    </lineage>
</organism>